<gene>
    <name evidence="4" type="ORF">KSF_001580</name>
</gene>
<keyword evidence="2 4" id="KW-0378">Hydrolase</keyword>
<dbReference type="GO" id="GO:0016020">
    <property type="term" value="C:membrane"/>
    <property type="evidence" value="ECO:0007669"/>
    <property type="project" value="TreeGrafter"/>
</dbReference>
<proteinExistence type="inferred from homology"/>
<evidence type="ECO:0000259" key="3">
    <source>
        <dbReference type="Pfam" id="PF00561"/>
    </source>
</evidence>
<reference evidence="4" key="1">
    <citation type="submission" date="2020-10" db="EMBL/GenBank/DDBJ databases">
        <title>Taxonomic study of unclassified bacteria belonging to the class Ktedonobacteria.</title>
        <authorList>
            <person name="Yabe S."/>
            <person name="Wang C.M."/>
            <person name="Zheng Y."/>
            <person name="Sakai Y."/>
            <person name="Cavaletti L."/>
            <person name="Monciardini P."/>
            <person name="Donadio S."/>
        </authorList>
    </citation>
    <scope>NUCLEOTIDE SEQUENCE</scope>
    <source>
        <strain evidence="4">ID150040</strain>
    </source>
</reference>
<comment type="similarity">
    <text evidence="1">Belongs to the peptidase S33 family.</text>
</comment>
<accession>A0A8J3ICW3</accession>
<evidence type="ECO:0000256" key="2">
    <source>
        <dbReference type="ARBA" id="ARBA00022801"/>
    </source>
</evidence>
<dbReference type="AlphaFoldDB" id="A0A8J3ICW3"/>
<dbReference type="PANTHER" id="PTHR43798:SF31">
    <property type="entry name" value="AB HYDROLASE SUPERFAMILY PROTEIN YCLE"/>
    <property type="match status" value="1"/>
</dbReference>
<evidence type="ECO:0000313" key="5">
    <source>
        <dbReference type="Proteomes" id="UP000597444"/>
    </source>
</evidence>
<organism evidence="4 5">
    <name type="scientific">Reticulibacter mediterranei</name>
    <dbReference type="NCBI Taxonomy" id="2778369"/>
    <lineage>
        <taxon>Bacteria</taxon>
        <taxon>Bacillati</taxon>
        <taxon>Chloroflexota</taxon>
        <taxon>Ktedonobacteria</taxon>
        <taxon>Ktedonobacterales</taxon>
        <taxon>Reticulibacteraceae</taxon>
        <taxon>Reticulibacter</taxon>
    </lineage>
</organism>
<dbReference type="PRINTS" id="PR00793">
    <property type="entry name" value="PROAMNOPTASE"/>
</dbReference>
<dbReference type="InterPro" id="IPR002410">
    <property type="entry name" value="Peptidase_S33"/>
</dbReference>
<dbReference type="Pfam" id="PF00561">
    <property type="entry name" value="Abhydrolase_1"/>
    <property type="match status" value="1"/>
</dbReference>
<dbReference type="RefSeq" id="WP_220201109.1">
    <property type="nucleotide sequence ID" value="NZ_BNJK01000001.1"/>
</dbReference>
<protein>
    <submittedName>
        <fullName evidence="4">Alpha/beta hydrolase</fullName>
    </submittedName>
</protein>
<dbReference type="SUPFAM" id="SSF53474">
    <property type="entry name" value="alpha/beta-Hydrolases"/>
    <property type="match status" value="1"/>
</dbReference>
<evidence type="ECO:0000256" key="1">
    <source>
        <dbReference type="ARBA" id="ARBA00010088"/>
    </source>
</evidence>
<dbReference type="GO" id="GO:0004177">
    <property type="term" value="F:aminopeptidase activity"/>
    <property type="evidence" value="ECO:0007669"/>
    <property type="project" value="UniProtKB-EC"/>
</dbReference>
<dbReference type="EMBL" id="BNJK01000001">
    <property type="protein sequence ID" value="GHO90110.1"/>
    <property type="molecule type" value="Genomic_DNA"/>
</dbReference>
<sequence length="301" mass="33911">MDSFLPFNQVMPRPTHEGLLHLPGVSLFVRRFGTAGPPVILIHGGPDWDQSYFFPFLAPLAHSCRLIAFDLRGCGRSHKFGDPQHYHIDLVVEDLAQLLASLHLERATLLGFSYGGRVALRFLDRYPSKVSKLILASSTAYDHFADELEQWDEYQSRYPQALREQVSALWGASSPSPEQRTRQLAELTLPLNIYHLELLPLVRQVIDQIDFSGEWMQAWQAGRLRGVQHSDYAQRFAALGTPLLILHGEKDMGFPVAVAKRLAEQVPGALLTILPQTGHVAHIEATEAWNTAILQFLFKDE</sequence>
<dbReference type="Gene3D" id="3.40.50.1820">
    <property type="entry name" value="alpha/beta hydrolase"/>
    <property type="match status" value="1"/>
</dbReference>
<name>A0A8J3ICW3_9CHLR</name>
<dbReference type="Proteomes" id="UP000597444">
    <property type="component" value="Unassembled WGS sequence"/>
</dbReference>
<dbReference type="InterPro" id="IPR000073">
    <property type="entry name" value="AB_hydrolase_1"/>
</dbReference>
<dbReference type="PANTHER" id="PTHR43798">
    <property type="entry name" value="MONOACYLGLYCEROL LIPASE"/>
    <property type="match status" value="1"/>
</dbReference>
<feature type="domain" description="AB hydrolase-1" evidence="3">
    <location>
        <begin position="37"/>
        <end position="285"/>
    </location>
</feature>
<dbReference type="PRINTS" id="PR00111">
    <property type="entry name" value="ABHYDROLASE"/>
</dbReference>
<comment type="caution">
    <text evidence="4">The sequence shown here is derived from an EMBL/GenBank/DDBJ whole genome shotgun (WGS) entry which is preliminary data.</text>
</comment>
<dbReference type="GO" id="GO:0006508">
    <property type="term" value="P:proteolysis"/>
    <property type="evidence" value="ECO:0007669"/>
    <property type="project" value="InterPro"/>
</dbReference>
<dbReference type="InterPro" id="IPR029058">
    <property type="entry name" value="AB_hydrolase_fold"/>
</dbReference>
<keyword evidence="5" id="KW-1185">Reference proteome</keyword>
<dbReference type="InterPro" id="IPR050266">
    <property type="entry name" value="AB_hydrolase_sf"/>
</dbReference>
<evidence type="ECO:0000313" key="4">
    <source>
        <dbReference type="EMBL" id="GHO90110.1"/>
    </source>
</evidence>